<protein>
    <submittedName>
        <fullName evidence="2">Uncharacterized protein</fullName>
    </submittedName>
</protein>
<proteinExistence type="predicted"/>
<evidence type="ECO:0000256" key="1">
    <source>
        <dbReference type="SAM" id="MobiDB-lite"/>
    </source>
</evidence>
<dbReference type="AlphaFoldDB" id="H5U240"/>
<dbReference type="Proteomes" id="UP000005845">
    <property type="component" value="Unassembled WGS sequence"/>
</dbReference>
<keyword evidence="3" id="KW-1185">Reference proteome</keyword>
<comment type="caution">
    <text evidence="2">The sequence shown here is derived from an EMBL/GenBank/DDBJ whole genome shotgun (WGS) entry which is preliminary data.</text>
</comment>
<accession>H5U240</accession>
<feature type="region of interest" description="Disordered" evidence="1">
    <location>
        <begin position="36"/>
        <end position="64"/>
    </location>
</feature>
<dbReference type="RefSeq" id="WP_005206674.1">
    <property type="nucleotide sequence ID" value="NZ_BAFC01000080.1"/>
</dbReference>
<name>H5U240_9ACTN</name>
<dbReference type="EMBL" id="BAFC01000080">
    <property type="protein sequence ID" value="GAB39798.1"/>
    <property type="molecule type" value="Genomic_DNA"/>
</dbReference>
<organism evidence="2 3">
    <name type="scientific">Gordonia sputi NBRC 100414</name>
    <dbReference type="NCBI Taxonomy" id="1089453"/>
    <lineage>
        <taxon>Bacteria</taxon>
        <taxon>Bacillati</taxon>
        <taxon>Actinomycetota</taxon>
        <taxon>Actinomycetes</taxon>
        <taxon>Mycobacteriales</taxon>
        <taxon>Gordoniaceae</taxon>
        <taxon>Gordonia</taxon>
    </lineage>
</organism>
<sequence>MSWLTKIGVLSQMVDTHHQMLLRGAAGMTPESSAAYYPGVGHADPSIGTHTAGAPHDNPQRIPQ</sequence>
<evidence type="ECO:0000313" key="2">
    <source>
        <dbReference type="EMBL" id="GAB39798.1"/>
    </source>
</evidence>
<dbReference type="eggNOG" id="ENOG5031WAB">
    <property type="taxonomic scope" value="Bacteria"/>
</dbReference>
<reference evidence="2 3" key="1">
    <citation type="submission" date="2012-02" db="EMBL/GenBank/DDBJ databases">
        <title>Whole genome shotgun sequence of Gordonia sputi NBRC 100414.</title>
        <authorList>
            <person name="Yoshida I."/>
            <person name="Hosoyama A."/>
            <person name="Tsuchikane K."/>
            <person name="Katsumata H."/>
            <person name="Yamazaki S."/>
            <person name="Fujita N."/>
        </authorList>
    </citation>
    <scope>NUCLEOTIDE SEQUENCE [LARGE SCALE GENOMIC DNA]</scope>
    <source>
        <strain evidence="2 3">NBRC 100414</strain>
    </source>
</reference>
<gene>
    <name evidence="2" type="ORF">GOSPT_080_00140</name>
</gene>
<evidence type="ECO:0000313" key="3">
    <source>
        <dbReference type="Proteomes" id="UP000005845"/>
    </source>
</evidence>